<evidence type="ECO:0000259" key="8">
    <source>
        <dbReference type="PROSITE" id="PS50850"/>
    </source>
</evidence>
<dbReference type="PANTHER" id="PTHR43045">
    <property type="entry name" value="SHIKIMATE TRANSPORTER"/>
    <property type="match status" value="1"/>
</dbReference>
<feature type="transmembrane region" description="Helical" evidence="7">
    <location>
        <begin position="149"/>
        <end position="171"/>
    </location>
</feature>
<dbReference type="InterPro" id="IPR036259">
    <property type="entry name" value="MFS_trans_sf"/>
</dbReference>
<reference evidence="9 10" key="1">
    <citation type="submission" date="2016-06" db="EMBL/GenBank/DDBJ databases">
        <authorList>
            <person name="Kjaerup R.B."/>
            <person name="Dalgaard T.S."/>
            <person name="Juul-Madsen H.R."/>
        </authorList>
    </citation>
    <scope>NUCLEOTIDE SEQUENCE [LARGE SCALE GENOMIC DNA]</scope>
    <source>
        <strain evidence="9 10">1245139.5</strain>
    </source>
</reference>
<evidence type="ECO:0000256" key="7">
    <source>
        <dbReference type="SAM" id="Phobius"/>
    </source>
</evidence>
<proteinExistence type="predicted"/>
<feature type="transmembrane region" description="Helical" evidence="7">
    <location>
        <begin position="302"/>
        <end position="321"/>
    </location>
</feature>
<evidence type="ECO:0000256" key="4">
    <source>
        <dbReference type="ARBA" id="ARBA00022692"/>
    </source>
</evidence>
<evidence type="ECO:0000256" key="2">
    <source>
        <dbReference type="ARBA" id="ARBA00022448"/>
    </source>
</evidence>
<name>A0A1A3NA00_MYCAS</name>
<keyword evidence="2" id="KW-0813">Transport</keyword>
<feature type="transmembrane region" description="Helical" evidence="7">
    <location>
        <begin position="236"/>
        <end position="258"/>
    </location>
</feature>
<dbReference type="CDD" id="cd17369">
    <property type="entry name" value="MFS_ShiA_like"/>
    <property type="match status" value="1"/>
</dbReference>
<dbReference type="InterPro" id="IPR011701">
    <property type="entry name" value="MFS"/>
</dbReference>
<dbReference type="InterPro" id="IPR005829">
    <property type="entry name" value="Sugar_transporter_CS"/>
</dbReference>
<accession>A0A1A3NA00</accession>
<evidence type="ECO:0000256" key="5">
    <source>
        <dbReference type="ARBA" id="ARBA00022989"/>
    </source>
</evidence>
<feature type="transmembrane region" description="Helical" evidence="7">
    <location>
        <begin position="83"/>
        <end position="101"/>
    </location>
</feature>
<dbReference type="AlphaFoldDB" id="A0A1A3NA00"/>
<evidence type="ECO:0000313" key="10">
    <source>
        <dbReference type="Proteomes" id="UP000093629"/>
    </source>
</evidence>
<dbReference type="GO" id="GO:0022857">
    <property type="term" value="F:transmembrane transporter activity"/>
    <property type="evidence" value="ECO:0007669"/>
    <property type="project" value="InterPro"/>
</dbReference>
<dbReference type="GO" id="GO:0005886">
    <property type="term" value="C:plasma membrane"/>
    <property type="evidence" value="ECO:0007669"/>
    <property type="project" value="UniProtKB-SubCell"/>
</dbReference>
<dbReference type="Gene3D" id="1.20.1250.20">
    <property type="entry name" value="MFS general substrate transporter like domains"/>
    <property type="match status" value="1"/>
</dbReference>
<sequence>MTDPVSVKRIAFACMVGTTVEFYDFYIYGTAAALVFPAVFFPNLSPALATIASMGTFAAAFVSRPLGGAVFGHFGDRLGRKATLVATMLIMGLCTVAVGLTPGATTIGVAAPVIVLVLRLLQGLAVGGEWAGSALLAAEYAPASRRGSYGMFTAVGAGIATLLTSLTFLIVNATIGEKSQAFVSWGWRVPFLLSGLLVAIALYVRLVIDETPVFTRQTTRSRLPLTEALRQQPARVALASGSFVALYAFVFMAGTYLTSYAHGHLGLSRSVILCAGILGGLAWTVVVPVSATLCDRVGRRPVILWGWTLGLPWSFAVIPLIDSDNPVAFAVAIVGTYAIAAFTYAPMASFVPELFTTSHRYTGAGLAINVAGILGGALPPLLADPLSDHFGSWTIGVMLAVLVVTSLVCTYLLPETRGASLEPAEAALGRQ</sequence>
<feature type="transmembrane region" description="Helical" evidence="7">
    <location>
        <begin position="363"/>
        <end position="381"/>
    </location>
</feature>
<feature type="transmembrane region" description="Helical" evidence="7">
    <location>
        <begin position="191"/>
        <end position="208"/>
    </location>
</feature>
<gene>
    <name evidence="9" type="ORF">A5636_22795</name>
</gene>
<dbReference type="InterPro" id="IPR020846">
    <property type="entry name" value="MFS_dom"/>
</dbReference>
<feature type="transmembrane region" description="Helical" evidence="7">
    <location>
        <begin position="270"/>
        <end position="290"/>
    </location>
</feature>
<evidence type="ECO:0000256" key="1">
    <source>
        <dbReference type="ARBA" id="ARBA00004651"/>
    </source>
</evidence>
<dbReference type="PROSITE" id="PS00217">
    <property type="entry name" value="SUGAR_TRANSPORT_2"/>
    <property type="match status" value="1"/>
</dbReference>
<keyword evidence="3" id="KW-1003">Cell membrane</keyword>
<dbReference type="SUPFAM" id="SSF103473">
    <property type="entry name" value="MFS general substrate transporter"/>
    <property type="match status" value="1"/>
</dbReference>
<keyword evidence="5 7" id="KW-1133">Transmembrane helix</keyword>
<dbReference type="PROSITE" id="PS50850">
    <property type="entry name" value="MFS"/>
    <property type="match status" value="1"/>
</dbReference>
<evidence type="ECO:0000256" key="6">
    <source>
        <dbReference type="ARBA" id="ARBA00023136"/>
    </source>
</evidence>
<feature type="transmembrane region" description="Helical" evidence="7">
    <location>
        <begin position="47"/>
        <end position="71"/>
    </location>
</feature>
<dbReference type="Pfam" id="PF07690">
    <property type="entry name" value="MFS_1"/>
    <property type="match status" value="1"/>
</dbReference>
<dbReference type="RefSeq" id="WP_065158045.1">
    <property type="nucleotide sequence ID" value="NZ_LZLQ01000051.1"/>
</dbReference>
<feature type="transmembrane region" description="Helical" evidence="7">
    <location>
        <begin position="107"/>
        <end position="128"/>
    </location>
</feature>
<keyword evidence="4 7" id="KW-0812">Transmembrane</keyword>
<feature type="transmembrane region" description="Helical" evidence="7">
    <location>
        <begin position="327"/>
        <end position="351"/>
    </location>
</feature>
<evidence type="ECO:0000313" key="9">
    <source>
        <dbReference type="EMBL" id="OBK17192.1"/>
    </source>
</evidence>
<feature type="domain" description="Major facilitator superfamily (MFS) profile" evidence="8">
    <location>
        <begin position="10"/>
        <end position="417"/>
    </location>
</feature>
<comment type="caution">
    <text evidence="9">The sequence shown here is derived from an EMBL/GenBank/DDBJ whole genome shotgun (WGS) entry which is preliminary data.</text>
</comment>
<dbReference type="Proteomes" id="UP000093629">
    <property type="component" value="Unassembled WGS sequence"/>
</dbReference>
<evidence type="ECO:0000256" key="3">
    <source>
        <dbReference type="ARBA" id="ARBA00022475"/>
    </source>
</evidence>
<organism evidence="9 10">
    <name type="scientific">Mycobacterium asiaticum</name>
    <dbReference type="NCBI Taxonomy" id="1790"/>
    <lineage>
        <taxon>Bacteria</taxon>
        <taxon>Bacillati</taxon>
        <taxon>Actinomycetota</taxon>
        <taxon>Actinomycetes</taxon>
        <taxon>Mycobacteriales</taxon>
        <taxon>Mycobacteriaceae</taxon>
        <taxon>Mycobacterium</taxon>
    </lineage>
</organism>
<dbReference type="EMBL" id="LZLQ01000051">
    <property type="protein sequence ID" value="OBK17192.1"/>
    <property type="molecule type" value="Genomic_DNA"/>
</dbReference>
<comment type="subcellular location">
    <subcellularLocation>
        <location evidence="1">Cell membrane</location>
        <topology evidence="1">Multi-pass membrane protein</topology>
    </subcellularLocation>
</comment>
<protein>
    <submittedName>
        <fullName evidence="9">MFS transporter</fullName>
    </submittedName>
</protein>
<dbReference type="OrthoDB" id="8953821at2"/>
<dbReference type="PANTHER" id="PTHR43045:SF2">
    <property type="entry name" value="INNER MEMBRANE METABOLITE TRANSPORT PROTEIN YHJE"/>
    <property type="match status" value="1"/>
</dbReference>
<keyword evidence="10" id="KW-1185">Reference proteome</keyword>
<keyword evidence="6 7" id="KW-0472">Membrane</keyword>
<feature type="transmembrane region" description="Helical" evidence="7">
    <location>
        <begin position="393"/>
        <end position="413"/>
    </location>
</feature>